<dbReference type="EMBL" id="CAJVPL010001003">
    <property type="protein sequence ID" value="CAG8546227.1"/>
    <property type="molecule type" value="Genomic_DNA"/>
</dbReference>
<dbReference type="PANTHER" id="PTHR23112:SF47">
    <property type="entry name" value="G-PROTEIN COUPLED RECEPTOR 157"/>
    <property type="match status" value="1"/>
</dbReference>
<feature type="transmembrane region" description="Helical" evidence="5">
    <location>
        <begin position="34"/>
        <end position="56"/>
    </location>
</feature>
<feature type="transmembrane region" description="Helical" evidence="5">
    <location>
        <begin position="68"/>
        <end position="89"/>
    </location>
</feature>
<dbReference type="GO" id="GO:0004930">
    <property type="term" value="F:G protein-coupled receptor activity"/>
    <property type="evidence" value="ECO:0007669"/>
    <property type="project" value="TreeGrafter"/>
</dbReference>
<evidence type="ECO:0000256" key="2">
    <source>
        <dbReference type="ARBA" id="ARBA00022692"/>
    </source>
</evidence>
<dbReference type="AlphaFoldDB" id="A0A9N9FNC3"/>
<dbReference type="PANTHER" id="PTHR23112">
    <property type="entry name" value="G PROTEIN-COUPLED RECEPTOR 157-RELATED"/>
    <property type="match status" value="1"/>
</dbReference>
<feature type="transmembrane region" description="Helical" evidence="5">
    <location>
        <begin position="229"/>
        <end position="251"/>
    </location>
</feature>
<evidence type="ECO:0000313" key="6">
    <source>
        <dbReference type="EMBL" id="CAG8546227.1"/>
    </source>
</evidence>
<keyword evidence="2 5" id="KW-0812">Transmembrane</keyword>
<feature type="transmembrane region" description="Helical" evidence="5">
    <location>
        <begin position="201"/>
        <end position="223"/>
    </location>
</feature>
<evidence type="ECO:0000256" key="1">
    <source>
        <dbReference type="ARBA" id="ARBA00004141"/>
    </source>
</evidence>
<dbReference type="GO" id="GO:0005886">
    <property type="term" value="C:plasma membrane"/>
    <property type="evidence" value="ECO:0007669"/>
    <property type="project" value="TreeGrafter"/>
</dbReference>
<dbReference type="GO" id="GO:0007189">
    <property type="term" value="P:adenylate cyclase-activating G protein-coupled receptor signaling pathway"/>
    <property type="evidence" value="ECO:0007669"/>
    <property type="project" value="TreeGrafter"/>
</dbReference>
<comment type="caution">
    <text evidence="6">The sequence shown here is derived from an EMBL/GenBank/DDBJ whole genome shotgun (WGS) entry which is preliminary data.</text>
</comment>
<keyword evidence="7" id="KW-1185">Reference proteome</keyword>
<proteinExistence type="predicted"/>
<dbReference type="SUPFAM" id="SSF81321">
    <property type="entry name" value="Family A G protein-coupled receptor-like"/>
    <property type="match status" value="1"/>
</dbReference>
<protein>
    <submittedName>
        <fullName evidence="6">8331_t:CDS:1</fullName>
    </submittedName>
</protein>
<gene>
    <name evidence="6" type="ORF">AGERDE_LOCUS6433</name>
</gene>
<evidence type="ECO:0000313" key="7">
    <source>
        <dbReference type="Proteomes" id="UP000789831"/>
    </source>
</evidence>
<organism evidence="6 7">
    <name type="scientific">Ambispora gerdemannii</name>
    <dbReference type="NCBI Taxonomy" id="144530"/>
    <lineage>
        <taxon>Eukaryota</taxon>
        <taxon>Fungi</taxon>
        <taxon>Fungi incertae sedis</taxon>
        <taxon>Mucoromycota</taxon>
        <taxon>Glomeromycotina</taxon>
        <taxon>Glomeromycetes</taxon>
        <taxon>Archaeosporales</taxon>
        <taxon>Ambisporaceae</taxon>
        <taxon>Ambispora</taxon>
    </lineage>
</organism>
<feature type="transmembrane region" description="Helical" evidence="5">
    <location>
        <begin position="148"/>
        <end position="171"/>
    </location>
</feature>
<name>A0A9N9FNC3_9GLOM</name>
<evidence type="ECO:0000256" key="3">
    <source>
        <dbReference type="ARBA" id="ARBA00022989"/>
    </source>
</evidence>
<dbReference type="Proteomes" id="UP000789831">
    <property type="component" value="Unassembled WGS sequence"/>
</dbReference>
<comment type="subcellular location">
    <subcellularLocation>
        <location evidence="1">Membrane</location>
        <topology evidence="1">Multi-pass membrane protein</topology>
    </subcellularLocation>
</comment>
<dbReference type="Gene3D" id="1.20.1070.10">
    <property type="entry name" value="Rhodopsin 7-helix transmembrane proteins"/>
    <property type="match status" value="1"/>
</dbReference>
<evidence type="ECO:0000256" key="4">
    <source>
        <dbReference type="ARBA" id="ARBA00023136"/>
    </source>
</evidence>
<accession>A0A9N9FNC3</accession>
<keyword evidence="4 5" id="KW-0472">Membrane</keyword>
<reference evidence="6" key="1">
    <citation type="submission" date="2021-06" db="EMBL/GenBank/DDBJ databases">
        <authorList>
            <person name="Kallberg Y."/>
            <person name="Tangrot J."/>
            <person name="Rosling A."/>
        </authorList>
    </citation>
    <scope>NUCLEOTIDE SEQUENCE</scope>
    <source>
        <strain evidence="6">MT106</strain>
    </source>
</reference>
<keyword evidence="3 5" id="KW-1133">Transmembrane helix</keyword>
<sequence length="306" mass="34919">MNIDNTINILPLSLSTIWKSRGVERLRLYYRFPFYIALISFGIGLIDCINLGYPAIYSHVWPDPFCTIIGFGSVFITYLSQFLLSIVAVKTYLKVEKIYNLDFGIYDWKLFFHAVNLSLLVTILPFASHGYGGQNTWCAVKQEHRIEAFILNGVSFVNMIIAVYCYFGLVIKLRARESEKRKSFDLNRIDEMEDQTTNMMVNYFLVSILQWVSVSVFSIGFIFEHAEVWTLVATAIAINIGGIGNVIVYALNEKSLKDQSSSNKLSHLNDVMISVHKQITSRTDRASVINTTYHYASPTWYTFGLA</sequence>
<feature type="transmembrane region" description="Helical" evidence="5">
    <location>
        <begin position="110"/>
        <end position="128"/>
    </location>
</feature>
<evidence type="ECO:0000256" key="5">
    <source>
        <dbReference type="SAM" id="Phobius"/>
    </source>
</evidence>